<name>A0A2Z4Y6B9_SUMC1</name>
<dbReference type="InterPro" id="IPR022104">
    <property type="entry name" value="DUF3644"/>
</dbReference>
<reference evidence="2 3" key="1">
    <citation type="submission" date="2018-05" db="EMBL/GenBank/DDBJ databases">
        <title>A metagenomic window into the 2 km-deep terrestrial subsurface aquifer revealed taxonomically and functionally diverse microbial community comprising novel uncultured bacterial lineages.</title>
        <authorList>
            <person name="Kadnikov V.V."/>
            <person name="Mardanov A.V."/>
            <person name="Beletsky A.V."/>
            <person name="Banks D."/>
            <person name="Pimenov N.V."/>
            <person name="Frank Y.A."/>
            <person name="Karnachuk O.V."/>
            <person name="Ravin N.V."/>
        </authorList>
    </citation>
    <scope>NUCLEOTIDE SEQUENCE [LARGE SCALE GENOMIC DNA]</scope>
    <source>
        <strain evidence="2">BY</strain>
    </source>
</reference>
<dbReference type="EMBL" id="CP030759">
    <property type="protein sequence ID" value="AXA36750.1"/>
    <property type="molecule type" value="Genomic_DNA"/>
</dbReference>
<proteinExistence type="predicted"/>
<dbReference type="KEGG" id="schv:BRCON_1973"/>
<dbReference type="AlphaFoldDB" id="A0A2Z4Y6B9"/>
<feature type="domain" description="DUF3644" evidence="1">
    <location>
        <begin position="7"/>
        <end position="195"/>
    </location>
</feature>
<evidence type="ECO:0000259" key="1">
    <source>
        <dbReference type="Pfam" id="PF12358"/>
    </source>
</evidence>
<evidence type="ECO:0000313" key="3">
    <source>
        <dbReference type="Proteomes" id="UP000262583"/>
    </source>
</evidence>
<accession>A0A2Z4Y6B9</accession>
<organism evidence="2 3">
    <name type="scientific">Sumerlaea chitinivorans</name>
    <dbReference type="NCBI Taxonomy" id="2250252"/>
    <lineage>
        <taxon>Bacteria</taxon>
        <taxon>Candidatus Sumerlaeota</taxon>
        <taxon>Candidatus Sumerlaeia</taxon>
        <taxon>Candidatus Sumerlaeales</taxon>
        <taxon>Candidatus Sumerlaeaceae</taxon>
        <taxon>Candidatus Sumerlaea</taxon>
    </lineage>
</organism>
<sequence length="334" mass="38995">MKPRSKKLLERAVSAMVAAIDVYNKPDFQYRAESFTILALNAWELLLKAKWLELHHNRLSSLFVRQGKGGKHPRYKRTRSGSPFTHSLDYLVKKLTEQKRIDEACRRNLEALTELRDTAVHFYHPSPKLVESVQEIGMAAVRNFATAVHDWFNEDLSRFNFYVMPLTFVQPPQLVKAIELNKSEENLLKYFQQLVQECDKPQSISAGSSPPYSVAVNIEVRFVGSKAVSGIPVRFTTDPNALTVQLTEEEFRDRYPWDNEELTNQCRKRYADFKVNKEYHKLRKSLETNPRFALERRLDPEKPRPKKMFYSTAILDELDRHYQKHKASQRTTTS</sequence>
<protein>
    <recommendedName>
        <fullName evidence="1">DUF3644 domain-containing protein</fullName>
    </recommendedName>
</protein>
<gene>
    <name evidence="2" type="ORF">BRCON_1973</name>
</gene>
<dbReference type="Proteomes" id="UP000262583">
    <property type="component" value="Chromosome"/>
</dbReference>
<evidence type="ECO:0000313" key="2">
    <source>
        <dbReference type="EMBL" id="AXA36750.1"/>
    </source>
</evidence>
<dbReference type="Pfam" id="PF12358">
    <property type="entry name" value="DUF3644"/>
    <property type="match status" value="1"/>
</dbReference>